<organism evidence="2 3">
    <name type="scientific">Streptomyces brasiliensis</name>
    <dbReference type="NCBI Taxonomy" id="1954"/>
    <lineage>
        <taxon>Bacteria</taxon>
        <taxon>Bacillati</taxon>
        <taxon>Actinomycetota</taxon>
        <taxon>Actinomycetes</taxon>
        <taxon>Kitasatosporales</taxon>
        <taxon>Streptomycetaceae</taxon>
        <taxon>Streptomyces</taxon>
    </lineage>
</organism>
<gene>
    <name evidence="2" type="ORF">GCM10010121_044140</name>
</gene>
<feature type="region of interest" description="Disordered" evidence="1">
    <location>
        <begin position="1"/>
        <end position="22"/>
    </location>
</feature>
<proteinExistence type="predicted"/>
<dbReference type="Proteomes" id="UP000657574">
    <property type="component" value="Unassembled WGS sequence"/>
</dbReference>
<reference evidence="2" key="2">
    <citation type="submission" date="2020-09" db="EMBL/GenBank/DDBJ databases">
        <authorList>
            <person name="Sun Q."/>
            <person name="Ohkuma M."/>
        </authorList>
    </citation>
    <scope>NUCLEOTIDE SEQUENCE</scope>
    <source>
        <strain evidence="2">JCM 3086</strain>
    </source>
</reference>
<evidence type="ECO:0000313" key="2">
    <source>
        <dbReference type="EMBL" id="GGJ27996.1"/>
    </source>
</evidence>
<reference evidence="2" key="1">
    <citation type="journal article" date="2014" name="Int. J. Syst. Evol. Microbiol.">
        <title>Complete genome sequence of Corynebacterium casei LMG S-19264T (=DSM 44701T), isolated from a smear-ripened cheese.</title>
        <authorList>
            <consortium name="US DOE Joint Genome Institute (JGI-PGF)"/>
            <person name="Walter F."/>
            <person name="Albersmeier A."/>
            <person name="Kalinowski J."/>
            <person name="Ruckert C."/>
        </authorList>
    </citation>
    <scope>NUCLEOTIDE SEQUENCE</scope>
    <source>
        <strain evidence="2">JCM 3086</strain>
    </source>
</reference>
<dbReference type="AlphaFoldDB" id="A0A917NTV1"/>
<name>A0A917NTV1_9ACTN</name>
<accession>A0A917NTV1</accession>
<sequence>MGRQDTGRTATPRNRRRSTRADAATHFRELAEHRVPGHAATGIERVLIDSDGAVVLGEFGQTVTTRRAGRAGFTLARGRVDAARPRVRPGPVAIAHVL</sequence>
<evidence type="ECO:0000313" key="3">
    <source>
        <dbReference type="Proteomes" id="UP000657574"/>
    </source>
</evidence>
<dbReference type="RefSeq" id="WP_189312921.1">
    <property type="nucleotide sequence ID" value="NZ_BMQA01000013.1"/>
</dbReference>
<evidence type="ECO:0000256" key="1">
    <source>
        <dbReference type="SAM" id="MobiDB-lite"/>
    </source>
</evidence>
<dbReference type="EMBL" id="BMQA01000013">
    <property type="protein sequence ID" value="GGJ27996.1"/>
    <property type="molecule type" value="Genomic_DNA"/>
</dbReference>
<keyword evidence="3" id="KW-1185">Reference proteome</keyword>
<comment type="caution">
    <text evidence="2">The sequence shown here is derived from an EMBL/GenBank/DDBJ whole genome shotgun (WGS) entry which is preliminary data.</text>
</comment>
<protein>
    <submittedName>
        <fullName evidence="2">Uncharacterized protein</fullName>
    </submittedName>
</protein>